<name>F4B5X7_ACIHW</name>
<keyword evidence="3" id="KW-1185">Reference proteome</keyword>
<evidence type="ECO:0000256" key="1">
    <source>
        <dbReference type="SAM" id="Phobius"/>
    </source>
</evidence>
<reference key="2">
    <citation type="journal article" date="2011" name="Extremophiles">
        <title>Genomic analyses of Acidianus hospitalis W1 a host for studying crenarchaeal virus and plasmid life cycles.</title>
        <authorList>
            <person name="You X.Y."/>
            <person name="Liu C."/>
            <person name="Wang S.Y."/>
            <person name="Jiang C.Y."/>
            <person name="Shah S.A."/>
            <person name="Prangishvili D."/>
            <person name="Liu S.J."/>
            <person name="Garrett R.A."/>
        </authorList>
    </citation>
    <scope>NUCLEOTIDE SEQUENCE</scope>
    <source>
        <strain>W1</strain>
    </source>
</reference>
<reference evidence="2 3" key="1">
    <citation type="journal article" date="2011" name="Extremophiles">
        <title>Genomic analysis of Acidianus hospitalis W1 a host for studying crenarchaeal virus and plasmid life cycles.</title>
        <authorList>
            <person name="You X.Y."/>
            <person name="Liu C."/>
            <person name="Wang S.Y."/>
            <person name="Jiang C.Y."/>
            <person name="Shah S.A."/>
            <person name="Prangishvili D."/>
            <person name="She Q."/>
            <person name="Liu S.J."/>
            <person name="Garrett R.A."/>
        </authorList>
    </citation>
    <scope>NUCLEOTIDE SEQUENCE [LARGE SCALE GENOMIC DNA]</scope>
    <source>
        <strain evidence="2 3">W1</strain>
    </source>
</reference>
<protein>
    <recommendedName>
        <fullName evidence="4">Thermopsin</fullName>
    </recommendedName>
</protein>
<dbReference type="KEGG" id="aho:Ahos_1594"/>
<dbReference type="AlphaFoldDB" id="F4B5X7"/>
<dbReference type="GeneID" id="10601095"/>
<dbReference type="Proteomes" id="UP000008458">
    <property type="component" value="Chromosome"/>
</dbReference>
<gene>
    <name evidence="2" type="ordered locus">Ahos_1594</name>
</gene>
<proteinExistence type="predicted"/>
<dbReference type="HOGENOM" id="CLU_074747_0_0_2"/>
<organism evidence="2 3">
    <name type="scientific">Acidianus hospitalis (strain W1)</name>
    <dbReference type="NCBI Taxonomy" id="933801"/>
    <lineage>
        <taxon>Archaea</taxon>
        <taxon>Thermoproteota</taxon>
        <taxon>Thermoprotei</taxon>
        <taxon>Sulfolobales</taxon>
        <taxon>Sulfolobaceae</taxon>
        <taxon>Acidianus</taxon>
    </lineage>
</organism>
<accession>F4B5X7</accession>
<keyword evidence="1" id="KW-1133">Transmembrane helix</keyword>
<keyword evidence="1" id="KW-0472">Membrane</keyword>
<dbReference type="EMBL" id="CP002535">
    <property type="protein sequence ID" value="AEE94475.1"/>
    <property type="molecule type" value="Genomic_DNA"/>
</dbReference>
<evidence type="ECO:0008006" key="4">
    <source>
        <dbReference type="Google" id="ProtNLM"/>
    </source>
</evidence>
<keyword evidence="1" id="KW-0812">Transmembrane</keyword>
<sequence length="318" mass="34988">MRLLILLLLVSLLSIVSFSASISVQYPKEAFIGSKISINFTLTQQEINSTAFPFITAGVREISEKPLILDGIGCSFAIFKINDSSGELIITFVGKDNTSLGWNPGIVVYGGKFNPHIPDGQPGSCDLLLTFTGRLLVFLKTGWVNPISTLPLIGSPVNGWINVTKPFNYTAVLEDVNGSIFVKYVILNGEKYVVDYQTPIPWNFTYVGVRIDPSTLTVDDFCVYFTSPHQPYVVYVNGKEYAKGCTNCLGEGSVTLTVSSPSMVVNISFPLQHEYRVITISAQRDADVHVEYPVTQYALLGISVVLVVVSLLIERKRK</sequence>
<evidence type="ECO:0000313" key="3">
    <source>
        <dbReference type="Proteomes" id="UP000008458"/>
    </source>
</evidence>
<dbReference type="eggNOG" id="arCOG07246">
    <property type="taxonomic scope" value="Archaea"/>
</dbReference>
<dbReference type="OrthoDB" id="41698at2157"/>
<evidence type="ECO:0000313" key="2">
    <source>
        <dbReference type="EMBL" id="AEE94475.1"/>
    </source>
</evidence>
<feature type="transmembrane region" description="Helical" evidence="1">
    <location>
        <begin position="294"/>
        <end position="313"/>
    </location>
</feature>
<dbReference type="RefSeq" id="WP_013776390.1">
    <property type="nucleotide sequence ID" value="NC_015518.1"/>
</dbReference>